<evidence type="ECO:0000256" key="11">
    <source>
        <dbReference type="ARBA" id="ARBA00044044"/>
    </source>
</evidence>
<dbReference type="PANTHER" id="PTHR13847">
    <property type="entry name" value="SARCOSINE DEHYDROGENASE-RELATED"/>
    <property type="match status" value="1"/>
</dbReference>
<accession>A0A1R3WRD9</accession>
<reference evidence="19" key="1">
    <citation type="submission" date="2017-01" db="EMBL/GenBank/DDBJ databases">
        <authorList>
            <person name="Varghese N."/>
            <person name="Submissions S."/>
        </authorList>
    </citation>
    <scope>NUCLEOTIDE SEQUENCE [LARGE SCALE GENOMIC DNA]</scope>
    <source>
        <strain evidence="19">DSM 29591</strain>
    </source>
</reference>
<evidence type="ECO:0000256" key="4">
    <source>
        <dbReference type="ARBA" id="ARBA00022490"/>
    </source>
</evidence>
<sequence length="466" mass="50798">MKRGCDPMPFRGVGPHVVNGNLCAADSILLDRHRVQIVCNSSAARDRGFWTPMKRYSAFAIAKEAMRQHTGWDRAWAKRAPKKKYDVIIVGAGGHGLATAYYLGKNFGITNVAILEKGWLGGGNTGRNTTIIRSNYLQDPSAAIYEKSRSLYETMSQDLNYNVMFSPRGVIMLAQTQHEVRGYKRTAHANALQGVTTEWIDAARVKELCPIMNIDGPRYPVLGGLWQARGGTARHDAVAWGYARACSDMGMDVIQQCEVQAVRQQNGKVVGVDTTQGAIDCDKLGMVVAGHSGVLAQMAGFRLPIESVALQALVSEPIKPCMDVVVMANTVHGYMSQSDKGEMVIGGGTDGYNNYTQRGSFHHIEETVRALVETFPMIARLKMLRQWGGIVDVTGDRSPILSKTPVEGVFVNCGWGTGGFKAIPGSGWAMAELMAKGQSPLTDEFSMFRFREGKFIDESVAAGVAH</sequence>
<keyword evidence="4" id="KW-0963">Cytoplasm</keyword>
<dbReference type="EC" id="1.5.3.24" evidence="11"/>
<evidence type="ECO:0000256" key="8">
    <source>
        <dbReference type="ARBA" id="ARBA00022827"/>
    </source>
</evidence>
<keyword evidence="8" id="KW-0274">FAD</keyword>
<organism evidence="18 19">
    <name type="scientific">Yoonia rosea</name>
    <dbReference type="NCBI Taxonomy" id="287098"/>
    <lineage>
        <taxon>Bacteria</taxon>
        <taxon>Pseudomonadati</taxon>
        <taxon>Pseudomonadota</taxon>
        <taxon>Alphaproteobacteria</taxon>
        <taxon>Rhodobacterales</taxon>
        <taxon>Paracoccaceae</taxon>
        <taxon>Yoonia</taxon>
    </lineage>
</organism>
<evidence type="ECO:0000313" key="18">
    <source>
        <dbReference type="EMBL" id="SIT80502.1"/>
    </source>
</evidence>
<dbReference type="PANTHER" id="PTHR13847:SF287">
    <property type="entry name" value="FAD-DEPENDENT OXIDOREDUCTASE DOMAIN-CONTAINING PROTEIN 1"/>
    <property type="match status" value="1"/>
</dbReference>
<evidence type="ECO:0000256" key="12">
    <source>
        <dbReference type="ARBA" id="ARBA00044150"/>
    </source>
</evidence>
<comment type="subcellular location">
    <subcellularLocation>
        <location evidence="3">Cytoplasm</location>
    </subcellularLocation>
</comment>
<dbReference type="AlphaFoldDB" id="A0A1R3WRD9"/>
<feature type="domain" description="Rhodanese" evidence="17">
    <location>
        <begin position="87"/>
        <end position="131"/>
    </location>
</feature>
<comment type="cofactor">
    <cofactor evidence="1">
        <name>FMN</name>
        <dbReference type="ChEBI" id="CHEBI:58210"/>
    </cofactor>
</comment>
<evidence type="ECO:0000259" key="17">
    <source>
        <dbReference type="PROSITE" id="PS50206"/>
    </source>
</evidence>
<dbReference type="Proteomes" id="UP000186997">
    <property type="component" value="Unassembled WGS sequence"/>
</dbReference>
<evidence type="ECO:0000256" key="9">
    <source>
        <dbReference type="ARBA" id="ARBA00023002"/>
    </source>
</evidence>
<evidence type="ECO:0000256" key="5">
    <source>
        <dbReference type="ARBA" id="ARBA00022630"/>
    </source>
</evidence>
<evidence type="ECO:0000256" key="16">
    <source>
        <dbReference type="ARBA" id="ARBA00048917"/>
    </source>
</evidence>
<evidence type="ECO:0000256" key="1">
    <source>
        <dbReference type="ARBA" id="ARBA00001917"/>
    </source>
</evidence>
<dbReference type="SUPFAM" id="SSF51905">
    <property type="entry name" value="FAD/NAD(P)-binding domain"/>
    <property type="match status" value="1"/>
</dbReference>
<dbReference type="Gene3D" id="3.30.9.10">
    <property type="entry name" value="D-Amino Acid Oxidase, subunit A, domain 2"/>
    <property type="match status" value="1"/>
</dbReference>
<dbReference type="GO" id="GO:0046653">
    <property type="term" value="P:tetrahydrofolate metabolic process"/>
    <property type="evidence" value="ECO:0007669"/>
    <property type="project" value="InterPro"/>
</dbReference>
<dbReference type="GO" id="GO:0000166">
    <property type="term" value="F:nucleotide binding"/>
    <property type="evidence" value="ECO:0007669"/>
    <property type="project" value="UniProtKB-KW"/>
</dbReference>
<keyword evidence="6" id="KW-0288">FMN</keyword>
<keyword evidence="19" id="KW-1185">Reference proteome</keyword>
<evidence type="ECO:0000256" key="15">
    <source>
        <dbReference type="ARBA" id="ARBA00047316"/>
    </source>
</evidence>
<dbReference type="InterPro" id="IPR006076">
    <property type="entry name" value="FAD-dep_OxRdtase"/>
</dbReference>
<dbReference type="PROSITE" id="PS50206">
    <property type="entry name" value="RHODANESE_3"/>
    <property type="match status" value="1"/>
</dbReference>
<dbReference type="Pfam" id="PF01266">
    <property type="entry name" value="DAO"/>
    <property type="match status" value="1"/>
</dbReference>
<keyword evidence="5" id="KW-0285">Flavoprotein</keyword>
<evidence type="ECO:0000256" key="2">
    <source>
        <dbReference type="ARBA" id="ARBA00001974"/>
    </source>
</evidence>
<evidence type="ECO:0000313" key="19">
    <source>
        <dbReference type="Proteomes" id="UP000186997"/>
    </source>
</evidence>
<dbReference type="InterPro" id="IPR006278">
    <property type="entry name" value="SoxB"/>
</dbReference>
<evidence type="ECO:0000256" key="6">
    <source>
        <dbReference type="ARBA" id="ARBA00022643"/>
    </source>
</evidence>
<dbReference type="GO" id="GO:0008115">
    <property type="term" value="F:sarcosine oxidase activity"/>
    <property type="evidence" value="ECO:0007669"/>
    <property type="project" value="InterPro"/>
</dbReference>
<gene>
    <name evidence="18" type="ORF">SAMN05421665_1119</name>
</gene>
<comment type="catalytic activity">
    <reaction evidence="16">
        <text>sarcosine + (6S)-5,6,7,8-tetrahydrofolate + O2 = (6R)-5,10-methylene-5,6,7,8-tetrahydrofolate + glycine + H2O2</text>
        <dbReference type="Rhea" id="RHEA:70455"/>
        <dbReference type="ChEBI" id="CHEBI:15379"/>
        <dbReference type="ChEBI" id="CHEBI:15636"/>
        <dbReference type="ChEBI" id="CHEBI:16240"/>
        <dbReference type="ChEBI" id="CHEBI:57305"/>
        <dbReference type="ChEBI" id="CHEBI:57433"/>
        <dbReference type="ChEBI" id="CHEBI:57453"/>
        <dbReference type="EC" id="1.5.3.24"/>
    </reaction>
</comment>
<keyword evidence="7" id="KW-0547">Nucleotide-binding</keyword>
<dbReference type="InterPro" id="IPR001763">
    <property type="entry name" value="Rhodanese-like_dom"/>
</dbReference>
<dbReference type="Gene3D" id="3.50.50.60">
    <property type="entry name" value="FAD/NAD(P)-binding domain"/>
    <property type="match status" value="1"/>
</dbReference>
<dbReference type="InterPro" id="IPR036188">
    <property type="entry name" value="FAD/NAD-bd_sf"/>
</dbReference>
<comment type="similarity">
    <text evidence="10">Belongs to the SoxB family.</text>
</comment>
<protein>
    <recommendedName>
        <fullName evidence="12">Sarcosine oxidase subunit beta</fullName>
        <ecNumber evidence="11">1.5.3.24</ecNumber>
    </recommendedName>
    <alternativeName>
        <fullName evidence="13">Sarcosine oxidase (5,10-methylenetetrahydrofolate-forming) subunit beta</fullName>
    </alternativeName>
    <alternativeName>
        <fullName evidence="14">Tetrameric sarcosine oxidase subunit beta</fullName>
    </alternativeName>
</protein>
<name>A0A1R3WRD9_9RHOB</name>
<dbReference type="STRING" id="287098.SAMN05421665_1119"/>
<evidence type="ECO:0000256" key="14">
    <source>
        <dbReference type="ARBA" id="ARBA00044295"/>
    </source>
</evidence>
<dbReference type="NCBIfam" id="TIGR01373">
    <property type="entry name" value="soxB"/>
    <property type="match status" value="1"/>
</dbReference>
<keyword evidence="9" id="KW-0560">Oxidoreductase</keyword>
<comment type="catalytic activity">
    <reaction evidence="15">
        <text>sarcosine + O2 + H2O = formaldehyde + glycine + H2O2</text>
        <dbReference type="Rhea" id="RHEA:13313"/>
        <dbReference type="ChEBI" id="CHEBI:15377"/>
        <dbReference type="ChEBI" id="CHEBI:15379"/>
        <dbReference type="ChEBI" id="CHEBI:16240"/>
        <dbReference type="ChEBI" id="CHEBI:16842"/>
        <dbReference type="ChEBI" id="CHEBI:57305"/>
        <dbReference type="ChEBI" id="CHEBI:57433"/>
    </reaction>
</comment>
<dbReference type="EMBL" id="FTPR01000001">
    <property type="protein sequence ID" value="SIT80502.1"/>
    <property type="molecule type" value="Genomic_DNA"/>
</dbReference>
<evidence type="ECO:0000256" key="3">
    <source>
        <dbReference type="ARBA" id="ARBA00004496"/>
    </source>
</evidence>
<evidence type="ECO:0000256" key="10">
    <source>
        <dbReference type="ARBA" id="ARBA00043973"/>
    </source>
</evidence>
<proteinExistence type="inferred from homology"/>
<dbReference type="GO" id="GO:0005737">
    <property type="term" value="C:cytoplasm"/>
    <property type="evidence" value="ECO:0007669"/>
    <property type="project" value="UniProtKB-SubCell"/>
</dbReference>
<evidence type="ECO:0000256" key="13">
    <source>
        <dbReference type="ARBA" id="ARBA00044216"/>
    </source>
</evidence>
<comment type="cofactor">
    <cofactor evidence="2">
        <name>FAD</name>
        <dbReference type="ChEBI" id="CHEBI:57692"/>
    </cofactor>
</comment>
<evidence type="ECO:0000256" key="7">
    <source>
        <dbReference type="ARBA" id="ARBA00022741"/>
    </source>
</evidence>